<evidence type="ECO:0000313" key="4">
    <source>
        <dbReference type="Proteomes" id="UP001335325"/>
    </source>
</evidence>
<name>A0ABZ1GQF9_9ACTN</name>
<keyword evidence="2" id="KW-0812">Transmembrane</keyword>
<keyword evidence="2" id="KW-0472">Membrane</keyword>
<keyword evidence="2" id="KW-1133">Transmembrane helix</keyword>
<dbReference type="Proteomes" id="UP001335325">
    <property type="component" value="Chromosome"/>
</dbReference>
<evidence type="ECO:0000313" key="3">
    <source>
        <dbReference type="EMBL" id="WSD08413.1"/>
    </source>
</evidence>
<evidence type="ECO:0000256" key="1">
    <source>
        <dbReference type="SAM" id="MobiDB-lite"/>
    </source>
</evidence>
<reference evidence="3 4" key="1">
    <citation type="submission" date="2022-10" db="EMBL/GenBank/DDBJ databases">
        <title>The complete genomes of actinobacterial strains from the NBC collection.</title>
        <authorList>
            <person name="Joergensen T.S."/>
            <person name="Alvarez Arevalo M."/>
            <person name="Sterndorff E.B."/>
            <person name="Faurdal D."/>
            <person name="Vuksanovic O."/>
            <person name="Mourched A.-S."/>
            <person name="Charusanti P."/>
            <person name="Shaw S."/>
            <person name="Blin K."/>
            <person name="Weber T."/>
        </authorList>
    </citation>
    <scope>NUCLEOTIDE SEQUENCE [LARGE SCALE GENOMIC DNA]</scope>
    <source>
        <strain evidence="3 4">NBC 01753</strain>
    </source>
</reference>
<evidence type="ECO:0008006" key="5">
    <source>
        <dbReference type="Google" id="ProtNLM"/>
    </source>
</evidence>
<dbReference type="EMBL" id="CP109134">
    <property type="protein sequence ID" value="WSD08413.1"/>
    <property type="molecule type" value="Genomic_DNA"/>
</dbReference>
<keyword evidence="4" id="KW-1185">Reference proteome</keyword>
<evidence type="ECO:0000256" key="2">
    <source>
        <dbReference type="SAM" id="Phobius"/>
    </source>
</evidence>
<proteinExistence type="predicted"/>
<feature type="region of interest" description="Disordered" evidence="1">
    <location>
        <begin position="152"/>
        <end position="190"/>
    </location>
</feature>
<organism evidence="3 4">
    <name type="scientific">Streptomyces hirsutus</name>
    <dbReference type="NCBI Taxonomy" id="35620"/>
    <lineage>
        <taxon>Bacteria</taxon>
        <taxon>Bacillati</taxon>
        <taxon>Actinomycetota</taxon>
        <taxon>Actinomycetes</taxon>
        <taxon>Kitasatosporales</taxon>
        <taxon>Streptomycetaceae</taxon>
        <taxon>Streptomyces</taxon>
    </lineage>
</organism>
<dbReference type="RefSeq" id="WP_326754309.1">
    <property type="nucleotide sequence ID" value="NZ_CP109134.1"/>
</dbReference>
<gene>
    <name evidence="3" type="ORF">OIE73_23580</name>
</gene>
<accession>A0ABZ1GQF9</accession>
<feature type="transmembrane region" description="Helical" evidence="2">
    <location>
        <begin position="126"/>
        <end position="146"/>
    </location>
</feature>
<dbReference type="GeneID" id="91545616"/>
<protein>
    <recommendedName>
        <fullName evidence="5">Serine/threonine protein kinase</fullName>
    </recommendedName>
</protein>
<sequence length="344" mass="35628">MDAGELAGLAVGVVAAVATGAATGVGEGAGAAVTEVVRARLTSTERGQRALEGLDADANAAPARSEAAGVLREEVEADPELRNRLEHHLSGITAHSSVVITGGRVSRSPIAVGPLTINNTRQARGWFAAAAALLVALVVLAAYGGVQLFGADDSPGATPQGPARSGPRAAEDGEGPPDRDGDTAGDTSGFLSAGETAKILPTLQDMPPNWTQYRRAQVASASEAGECHKGRVEYKSTEPDVGHLVAEFDVYACPSADTAGTGYKELIRRQQGYDETTPISMPRFGDESTALVYYKSAKDNSTAVTVVRTGTVLLMLKYAHVDDQPDYSAHVQELTAIFAGLVTG</sequence>